<evidence type="ECO:0000313" key="3">
    <source>
        <dbReference type="Proteomes" id="UP000257136"/>
    </source>
</evidence>
<sequence>MKTTETTKVLTPKEKRIAKVIAESEAKLKLDIAEIENEEEAKEARKELEKKIKELIREFEFTYNVKYKIDDTPSESKEQKKLTIEEKYELAKAELNKENQLKYRMNDTKDAIIGAKGEPITSVIKMRVDGKIETLSVRNFFEHLKPEATKEELDKLYPNKK</sequence>
<dbReference type="AlphaFoldDB" id="A0A3E0ES01"/>
<reference evidence="2 3" key="1">
    <citation type="submission" date="2018-08" db="EMBL/GenBank/DDBJ databases">
        <title>Genomic Encyclopedia of Archaeal and Bacterial Type Strains, Phase II (KMG-II): from individual species to whole genera.</title>
        <authorList>
            <person name="Goeker M."/>
        </authorList>
    </citation>
    <scope>NUCLEOTIDE SEQUENCE [LARGE SCALE GENOMIC DNA]</scope>
    <source>
        <strain evidence="2 3">DSM 100880</strain>
    </source>
</reference>
<organism evidence="2 3">
    <name type="scientific">Flavobacterium aquicola</name>
    <dbReference type="NCBI Taxonomy" id="1682742"/>
    <lineage>
        <taxon>Bacteria</taxon>
        <taxon>Pseudomonadati</taxon>
        <taxon>Bacteroidota</taxon>
        <taxon>Flavobacteriia</taxon>
        <taxon>Flavobacteriales</taxon>
        <taxon>Flavobacteriaceae</taxon>
        <taxon>Flavobacterium</taxon>
    </lineage>
</organism>
<dbReference type="Proteomes" id="UP000257136">
    <property type="component" value="Unassembled WGS sequence"/>
</dbReference>
<keyword evidence="1" id="KW-0175">Coiled coil</keyword>
<dbReference type="RefSeq" id="WP_115810387.1">
    <property type="nucleotide sequence ID" value="NZ_QUNI01000002.1"/>
</dbReference>
<dbReference type="EMBL" id="QUNI01000002">
    <property type="protein sequence ID" value="REH00906.1"/>
    <property type="molecule type" value="Genomic_DNA"/>
</dbReference>
<evidence type="ECO:0000313" key="2">
    <source>
        <dbReference type="EMBL" id="REH00906.1"/>
    </source>
</evidence>
<dbReference type="OrthoDB" id="9998183at2"/>
<comment type="caution">
    <text evidence="2">The sequence shown here is derived from an EMBL/GenBank/DDBJ whole genome shotgun (WGS) entry which is preliminary data.</text>
</comment>
<name>A0A3E0ES01_9FLAO</name>
<keyword evidence="3" id="KW-1185">Reference proteome</keyword>
<gene>
    <name evidence="2" type="ORF">C8P67_102158</name>
</gene>
<feature type="coiled-coil region" evidence="1">
    <location>
        <begin position="21"/>
        <end position="101"/>
    </location>
</feature>
<protein>
    <submittedName>
        <fullName evidence="2">Uncharacterized protein</fullName>
    </submittedName>
</protein>
<proteinExistence type="predicted"/>
<accession>A0A3E0ES01</accession>
<evidence type="ECO:0000256" key="1">
    <source>
        <dbReference type="SAM" id="Coils"/>
    </source>
</evidence>